<dbReference type="EMBL" id="RAPK01000006">
    <property type="protein sequence ID" value="RKD76285.1"/>
    <property type="molecule type" value="Genomic_DNA"/>
</dbReference>
<dbReference type="RefSeq" id="WP_120191696.1">
    <property type="nucleotide sequence ID" value="NZ_RAPK01000006.1"/>
</dbReference>
<dbReference type="InterPro" id="IPR015942">
    <property type="entry name" value="Asp/Glu/hydantoin_racemase"/>
</dbReference>
<dbReference type="Pfam" id="PF01177">
    <property type="entry name" value="Asp_Glu_race"/>
    <property type="match status" value="1"/>
</dbReference>
<name>A0A419V882_9BACL</name>
<dbReference type="OrthoDB" id="2910128at2"/>
<organism evidence="1 2">
    <name type="scientific">Sinobaca qinghaiensis</name>
    <dbReference type="NCBI Taxonomy" id="342944"/>
    <lineage>
        <taxon>Bacteria</taxon>
        <taxon>Bacillati</taxon>
        <taxon>Bacillota</taxon>
        <taxon>Bacilli</taxon>
        <taxon>Bacillales</taxon>
        <taxon>Sporolactobacillaceae</taxon>
        <taxon>Sinobaca</taxon>
    </lineage>
</organism>
<evidence type="ECO:0000313" key="2">
    <source>
        <dbReference type="Proteomes" id="UP000285120"/>
    </source>
</evidence>
<sequence length="216" mass="23898">MKVVCVHALKSSLQPIEDAFQAASEETELHHLMDTTLLSLLKKEQTLSSTILYRFVEFCRRAEEEEADVILLTCSAFNEARDLIQPLTTVPVLRSDEGVMTQVARYQRVGLIATVNETPPPLERYLTSLAPDVDIRTKVDTEAMACLARGDKAGHDERIQQMVQQVQGEVDVIVLSQYSMAHTAGTVPAGNTPVLTAPEASVQHILGRKEAVTRWS</sequence>
<keyword evidence="2" id="KW-1185">Reference proteome</keyword>
<evidence type="ECO:0000313" key="1">
    <source>
        <dbReference type="EMBL" id="RKD76285.1"/>
    </source>
</evidence>
<gene>
    <name evidence="1" type="ORF">ATL39_0500</name>
</gene>
<comment type="caution">
    <text evidence="1">The sequence shown here is derived from an EMBL/GenBank/DDBJ whole genome shotgun (WGS) entry which is preliminary data.</text>
</comment>
<accession>A0A419V882</accession>
<proteinExistence type="predicted"/>
<dbReference type="AlphaFoldDB" id="A0A419V882"/>
<protein>
    <recommendedName>
        <fullName evidence="3">Asp/Glu/hydantoin racemase</fullName>
    </recommendedName>
</protein>
<reference evidence="1 2" key="1">
    <citation type="submission" date="2018-09" db="EMBL/GenBank/DDBJ databases">
        <title>Genomic Encyclopedia of Archaeal and Bacterial Type Strains, Phase II (KMG-II): from individual species to whole genera.</title>
        <authorList>
            <person name="Goeker M."/>
        </authorList>
    </citation>
    <scope>NUCLEOTIDE SEQUENCE [LARGE SCALE GENOMIC DNA]</scope>
    <source>
        <strain evidence="1 2">DSM 17008</strain>
    </source>
</reference>
<evidence type="ECO:0008006" key="3">
    <source>
        <dbReference type="Google" id="ProtNLM"/>
    </source>
</evidence>
<dbReference type="GO" id="GO:0047661">
    <property type="term" value="F:amino-acid racemase activity"/>
    <property type="evidence" value="ECO:0007669"/>
    <property type="project" value="InterPro"/>
</dbReference>
<dbReference type="Proteomes" id="UP000285120">
    <property type="component" value="Unassembled WGS sequence"/>
</dbReference>